<evidence type="ECO:0000313" key="1">
    <source>
        <dbReference type="EMBL" id="GFU00816.1"/>
    </source>
</evidence>
<comment type="caution">
    <text evidence="1">The sequence shown here is derived from an EMBL/GenBank/DDBJ whole genome shotgun (WGS) entry which is preliminary data.</text>
</comment>
<organism evidence="1 2">
    <name type="scientific">Nephila pilipes</name>
    <name type="common">Giant wood spider</name>
    <name type="synonym">Nephila maculata</name>
    <dbReference type="NCBI Taxonomy" id="299642"/>
    <lineage>
        <taxon>Eukaryota</taxon>
        <taxon>Metazoa</taxon>
        <taxon>Ecdysozoa</taxon>
        <taxon>Arthropoda</taxon>
        <taxon>Chelicerata</taxon>
        <taxon>Arachnida</taxon>
        <taxon>Araneae</taxon>
        <taxon>Araneomorphae</taxon>
        <taxon>Entelegynae</taxon>
        <taxon>Araneoidea</taxon>
        <taxon>Nephilidae</taxon>
        <taxon>Nephila</taxon>
    </lineage>
</organism>
<protein>
    <submittedName>
        <fullName evidence="1">Uncharacterized protein</fullName>
    </submittedName>
</protein>
<sequence>MLNDSQNEMEFKDDSRSSISSVSTSSIYTSSTCERKRKIESNIQVYTSVRQVTKRELAQNFSIHNDYEHPEYKSLQIHSGVIGSCVCRGQPGMGHLGKERYSPSASSAASLAVRILSLSFISLRVSQVSLSWVRLGDEGLELLHSISVAIIRLSRSGVVSVNRKEVNHLRTIALKSATWAIESLYVSYAQRGKNVRSRRNLIHQ</sequence>
<proteinExistence type="predicted"/>
<evidence type="ECO:0000313" key="2">
    <source>
        <dbReference type="Proteomes" id="UP000887013"/>
    </source>
</evidence>
<name>A0A8X6UBD1_NEPPI</name>
<dbReference type="AlphaFoldDB" id="A0A8X6UBD1"/>
<keyword evidence="2" id="KW-1185">Reference proteome</keyword>
<dbReference type="Proteomes" id="UP000887013">
    <property type="component" value="Unassembled WGS sequence"/>
</dbReference>
<dbReference type="EMBL" id="BMAW01122872">
    <property type="protein sequence ID" value="GFU00816.1"/>
    <property type="molecule type" value="Genomic_DNA"/>
</dbReference>
<reference evidence="1" key="1">
    <citation type="submission" date="2020-08" db="EMBL/GenBank/DDBJ databases">
        <title>Multicomponent nature underlies the extraordinary mechanical properties of spider dragline silk.</title>
        <authorList>
            <person name="Kono N."/>
            <person name="Nakamura H."/>
            <person name="Mori M."/>
            <person name="Yoshida Y."/>
            <person name="Ohtoshi R."/>
            <person name="Malay A.D."/>
            <person name="Moran D.A.P."/>
            <person name="Tomita M."/>
            <person name="Numata K."/>
            <person name="Arakawa K."/>
        </authorList>
    </citation>
    <scope>NUCLEOTIDE SEQUENCE</scope>
</reference>
<accession>A0A8X6UBD1</accession>
<gene>
    <name evidence="1" type="ORF">NPIL_41221</name>
</gene>